<protein>
    <recommendedName>
        <fullName evidence="3">Fibronectin type-III domain-containing protein</fullName>
    </recommendedName>
</protein>
<dbReference type="PANTHER" id="PTHR46708">
    <property type="entry name" value="TENASCIN"/>
    <property type="match status" value="1"/>
</dbReference>
<evidence type="ECO:0000256" key="1">
    <source>
        <dbReference type="ARBA" id="ARBA00022737"/>
    </source>
</evidence>
<dbReference type="CDD" id="cd00063">
    <property type="entry name" value="FN3"/>
    <property type="match status" value="1"/>
</dbReference>
<dbReference type="SUPFAM" id="SSF49265">
    <property type="entry name" value="Fibronectin type III"/>
    <property type="match status" value="2"/>
</dbReference>
<keyword evidence="2" id="KW-0472">Membrane</keyword>
<dbReference type="Proteomes" id="UP000822476">
    <property type="component" value="Unassembled WGS sequence"/>
</dbReference>
<feature type="domain" description="Fibronectin type-III" evidence="3">
    <location>
        <begin position="1"/>
        <end position="88"/>
    </location>
</feature>
<organism evidence="4 5">
    <name type="scientific">Paragonimus skrjabini miyazakii</name>
    <dbReference type="NCBI Taxonomy" id="59628"/>
    <lineage>
        <taxon>Eukaryota</taxon>
        <taxon>Metazoa</taxon>
        <taxon>Spiralia</taxon>
        <taxon>Lophotrochozoa</taxon>
        <taxon>Platyhelminthes</taxon>
        <taxon>Trematoda</taxon>
        <taxon>Digenea</taxon>
        <taxon>Plagiorchiida</taxon>
        <taxon>Troglotremata</taxon>
        <taxon>Troglotrematidae</taxon>
        <taxon>Paragonimus</taxon>
    </lineage>
</organism>
<reference evidence="4" key="1">
    <citation type="submission" date="2019-07" db="EMBL/GenBank/DDBJ databases">
        <title>Annotation for the trematode Paragonimus miyazaki's.</title>
        <authorList>
            <person name="Choi Y.-J."/>
        </authorList>
    </citation>
    <scope>NUCLEOTIDE SEQUENCE</scope>
    <source>
        <strain evidence="4">Japan</strain>
    </source>
</reference>
<keyword evidence="1" id="KW-0677">Repeat</keyword>
<keyword evidence="2" id="KW-0812">Transmembrane</keyword>
<keyword evidence="2" id="KW-1133">Transmembrane helix</keyword>
<dbReference type="Pfam" id="PF00041">
    <property type="entry name" value="fn3"/>
    <property type="match status" value="1"/>
</dbReference>
<dbReference type="InterPro" id="IPR003961">
    <property type="entry name" value="FN3_dom"/>
</dbReference>
<feature type="transmembrane region" description="Helical" evidence="2">
    <location>
        <begin position="256"/>
        <end position="278"/>
    </location>
</feature>
<evidence type="ECO:0000256" key="2">
    <source>
        <dbReference type="SAM" id="Phobius"/>
    </source>
</evidence>
<dbReference type="PROSITE" id="PS50853">
    <property type="entry name" value="FN3"/>
    <property type="match status" value="1"/>
</dbReference>
<gene>
    <name evidence="4" type="ORF">EG68_10826</name>
</gene>
<dbReference type="EMBL" id="JTDE01003263">
    <property type="protein sequence ID" value="KAF7256270.1"/>
    <property type="molecule type" value="Genomic_DNA"/>
</dbReference>
<dbReference type="PANTHER" id="PTHR46708:SF2">
    <property type="entry name" value="FIBRONECTIN TYPE-III DOMAIN-CONTAINING PROTEIN"/>
    <property type="match status" value="1"/>
</dbReference>
<name>A0A8S9YT76_9TREM</name>
<proteinExistence type="predicted"/>
<comment type="caution">
    <text evidence="4">The sequence shown here is derived from an EMBL/GenBank/DDBJ whole genome shotgun (WGS) entry which is preliminary data.</text>
</comment>
<dbReference type="InterPro" id="IPR036116">
    <property type="entry name" value="FN3_sf"/>
</dbReference>
<dbReference type="InterPro" id="IPR013783">
    <property type="entry name" value="Ig-like_fold"/>
</dbReference>
<accession>A0A8S9YT76</accession>
<keyword evidence="5" id="KW-1185">Reference proteome</keyword>
<sequence length="329" mass="36171">MIVEINCTCGAIYLRWEPNDSNEHVTAYSVQAQTVSGGFRMTTGTSMNSILIQDLICDEQYTVTVSAKNACGESLSSTPVNLFAADQVPATEPIAFDTVSSINSINVTWTDTQPTRVGLNYLVTLDELQSAASDPVHIKQTTYSEKELVFDRLPSCTQFETSVTAANHFGKSATIRRHIETIAPVPEVPTNLQVTRINETSYNLTWNSVQSSSSRCNVSYRILKALAGWPHVEGDFSEEVRIRSKRSSTLTLESPWSYVIILVLMCTITVTALIGLIFGRRFIPPISQPITGVESKFSAAVNETIKVDNVMMNHINTLPNSTLIAGTHD</sequence>
<dbReference type="AlphaFoldDB" id="A0A8S9YT76"/>
<dbReference type="InterPro" id="IPR050991">
    <property type="entry name" value="ECM_Regulatory_Proteins"/>
</dbReference>
<evidence type="ECO:0000259" key="3">
    <source>
        <dbReference type="PROSITE" id="PS50853"/>
    </source>
</evidence>
<dbReference type="Gene3D" id="2.60.40.10">
    <property type="entry name" value="Immunoglobulins"/>
    <property type="match status" value="3"/>
</dbReference>
<evidence type="ECO:0000313" key="5">
    <source>
        <dbReference type="Proteomes" id="UP000822476"/>
    </source>
</evidence>
<dbReference type="OrthoDB" id="6237048at2759"/>
<evidence type="ECO:0000313" key="4">
    <source>
        <dbReference type="EMBL" id="KAF7256270.1"/>
    </source>
</evidence>